<evidence type="ECO:0000259" key="4">
    <source>
        <dbReference type="PROSITE" id="PS50901"/>
    </source>
</evidence>
<evidence type="ECO:0000313" key="5">
    <source>
        <dbReference type="EMBL" id="EFF69143.1"/>
    </source>
</evidence>
<dbReference type="PROSITE" id="PS50901">
    <property type="entry name" value="FTSK"/>
    <property type="match status" value="1"/>
</dbReference>
<dbReference type="InterPro" id="IPR027417">
    <property type="entry name" value="P-loop_NTPase"/>
</dbReference>
<dbReference type="GO" id="GO:0005524">
    <property type="term" value="F:ATP binding"/>
    <property type="evidence" value="ECO:0007669"/>
    <property type="project" value="UniProtKB-UniRule"/>
</dbReference>
<sequence>MGTFDVGEKCSGRVINIYQGNLIVELAPGVIGRVLNGADEAGVNQGETVEAVVKQNDDQGIILDFVSVSKQPELNSTSTSKPWNGWKEIPAGHEQAMAAMVALRSHTDSFLGELTATRKEWEDAKRGSQQIYDSVTSSARKQCEDERQRYTSECENNIKNTENRRSAVNNIVTACNNLINNMPKTGADGAISAARGGMSSVESRQRDVTAAISSKVQAYRTLCNCQIAESERTRNDKLDKARTEQIDRDTQAERRFEAKYKNICDSRRIDIREGFNKTTVHAYRQEIKSSRFNAANYECPSEIPDYVMLGDIGLIIPNNTQDNMAVVQAVELQTSDVGTKQANEYVVKIPYSQRLADGISLLMRYSPAERNFVQGLIQPLLMKLFMSFPAGKLEATMVDPLELGASFSDIPKLAEGPNSARIIDTKIWSKEKDIENAIATLRQRLENMAQAYGGDQISRLKKEVIRVLAITDFPVGFNDTALKDLHAIVRNSASLGVCVLICANDVELERLKQKNETLVAEIAQSLVETKASGNRLMLVGTDKERLFLQLDDMQDAIENKNKIIPLISSVIEHMQLKVEHFDSMYQEDIYDSNNWFTGNHEEIAIPIGIKGANTIVKMVLGRGGGSTEHHALIAGQTGAGKSTLLHTLIMSTLISYSPDEVQMYLLDFKEGVEFSAYTRYRLPSLRVVAINSEREFGLNVLKELCTELETRTKHFTRYGVSDINGYVKLSDVPKVPKLLLIFDEVQELFRSKGESDSISRECLSCLNKLVMQGRAMGIHVILACQDFHNCAGLEAYFSQMAIRIAVKGSEDGAASILNADNAGIRTLQNQPAGAAIYNGGGGVESANNFFQVSYINEEERLDLLTRLDAYFTDPDVAPLYEEQQTRVLLTNAEDNIHNSFNKLILEGSNSIEPLGNSKDGYGLLLGQGFGKKSIFMPELRKKDRDNLLVVSKDEKMALSLFELSMMSVLYEELHTNADKSNALVYIVDLFADELADGECDFDFFESQFPQQVKVAKVGDAEELIASLYETVLGRSEGTLSANERIFLMFFGINRARRLRTGRIYEEDRGGELSSIEMLQKIIINGPKYGVNSIVWGESIRSIEMMLGDRYDSMFDKRIAYGLDEESMDILVAESEAKSLRGKTAVYMDIGRDVKNTHFRPYDVPAKVWIERYAEVYDEVINEGGC</sequence>
<dbReference type="InterPro" id="IPR050206">
    <property type="entry name" value="FtsK/SpoIIIE/SftA"/>
</dbReference>
<protein>
    <submittedName>
        <fullName evidence="5">FtsK/SpoIIIE family protein</fullName>
    </submittedName>
</protein>
<feature type="binding site" evidence="3">
    <location>
        <begin position="635"/>
        <end position="642"/>
    </location>
    <ligand>
        <name>ATP</name>
        <dbReference type="ChEBI" id="CHEBI:30616"/>
    </ligand>
</feature>
<dbReference type="RefSeq" id="WP_005601581.1">
    <property type="nucleotide sequence ID" value="NZ_GG663520.1"/>
</dbReference>
<accession>D4RXR1</accession>
<dbReference type="Pfam" id="PF01580">
    <property type="entry name" value="FtsK_SpoIIIE"/>
    <property type="match status" value="1"/>
</dbReference>
<organism evidence="5 6">
    <name type="scientific">Eshraghiella crossota DSM 2876</name>
    <dbReference type="NCBI Taxonomy" id="511680"/>
    <lineage>
        <taxon>Bacteria</taxon>
        <taxon>Bacillati</taxon>
        <taxon>Bacillota</taxon>
        <taxon>Clostridia</taxon>
        <taxon>Lachnospirales</taxon>
        <taxon>Lachnospiraceae</taxon>
        <taxon>Eshraghiella</taxon>
    </lineage>
</organism>
<dbReference type="SUPFAM" id="SSF52540">
    <property type="entry name" value="P-loop containing nucleoside triphosphate hydrolases"/>
    <property type="match status" value="1"/>
</dbReference>
<evidence type="ECO:0000313" key="6">
    <source>
        <dbReference type="Proteomes" id="UP000006238"/>
    </source>
</evidence>
<evidence type="ECO:0000256" key="2">
    <source>
        <dbReference type="ARBA" id="ARBA00022840"/>
    </source>
</evidence>
<evidence type="ECO:0000256" key="3">
    <source>
        <dbReference type="PROSITE-ProRule" id="PRU00289"/>
    </source>
</evidence>
<comment type="caution">
    <text evidence="5">The sequence shown here is derived from an EMBL/GenBank/DDBJ whole genome shotgun (WGS) entry which is preliminary data.</text>
</comment>
<evidence type="ECO:0000256" key="1">
    <source>
        <dbReference type="ARBA" id="ARBA00022741"/>
    </source>
</evidence>
<dbReference type="InterPro" id="IPR002543">
    <property type="entry name" value="FtsK_dom"/>
</dbReference>
<dbReference type="GO" id="GO:0003677">
    <property type="term" value="F:DNA binding"/>
    <property type="evidence" value="ECO:0007669"/>
    <property type="project" value="InterPro"/>
</dbReference>
<dbReference type="EMBL" id="ABWN01000020">
    <property type="protein sequence ID" value="EFF69143.1"/>
    <property type="molecule type" value="Genomic_DNA"/>
</dbReference>
<reference evidence="5 6" key="1">
    <citation type="submission" date="2010-02" db="EMBL/GenBank/DDBJ databases">
        <authorList>
            <person name="Weinstock G."/>
            <person name="Sodergren E."/>
            <person name="Clifton S."/>
            <person name="Fulton L."/>
            <person name="Fulton B."/>
            <person name="Courtney L."/>
            <person name="Fronick C."/>
            <person name="Harrison M."/>
            <person name="Strong C."/>
            <person name="Farmer C."/>
            <person name="Delahaunty K."/>
            <person name="Markovic C."/>
            <person name="Hall O."/>
            <person name="Minx P."/>
            <person name="Tomlinson C."/>
            <person name="Mitreva M."/>
            <person name="Nelson J."/>
            <person name="Hou S."/>
            <person name="Wollam A."/>
            <person name="Pepin K.H."/>
            <person name="Johnson M."/>
            <person name="Bhonagiri V."/>
            <person name="Zhang X."/>
            <person name="Suruliraj S."/>
            <person name="Warren W."/>
            <person name="Chinwalla A."/>
            <person name="Mardis E.R."/>
            <person name="Wilson R.K."/>
        </authorList>
    </citation>
    <scope>NUCLEOTIDE SEQUENCE [LARGE SCALE GENOMIC DNA]</scope>
    <source>
        <strain evidence="5 6">DSM 2876</strain>
    </source>
</reference>
<name>D4RXR1_9FIRM</name>
<feature type="domain" description="FtsK" evidence="4">
    <location>
        <begin position="613"/>
        <end position="815"/>
    </location>
</feature>
<dbReference type="Proteomes" id="UP000006238">
    <property type="component" value="Unassembled WGS sequence"/>
</dbReference>
<dbReference type="AlphaFoldDB" id="D4RXR1"/>
<dbReference type="PANTHER" id="PTHR22683">
    <property type="entry name" value="SPORULATION PROTEIN RELATED"/>
    <property type="match status" value="1"/>
</dbReference>
<keyword evidence="6" id="KW-1185">Reference proteome</keyword>
<proteinExistence type="predicted"/>
<keyword evidence="2 3" id="KW-0067">ATP-binding</keyword>
<dbReference type="PANTHER" id="PTHR22683:SF41">
    <property type="entry name" value="DNA TRANSLOCASE FTSK"/>
    <property type="match status" value="1"/>
</dbReference>
<keyword evidence="1 3" id="KW-0547">Nucleotide-binding</keyword>
<dbReference type="Gene3D" id="3.40.50.300">
    <property type="entry name" value="P-loop containing nucleotide triphosphate hydrolases"/>
    <property type="match status" value="1"/>
</dbReference>
<dbReference type="HOGENOM" id="CLU_008270_0_0_9"/>
<dbReference type="eggNOG" id="COG1674">
    <property type="taxonomic scope" value="Bacteria"/>
</dbReference>
<gene>
    <name evidence="5" type="ORF">BUTYVIB_00612</name>
</gene>
<dbReference type="GeneID" id="98919410"/>
<dbReference type="GO" id="GO:0016020">
    <property type="term" value="C:membrane"/>
    <property type="evidence" value="ECO:0007669"/>
    <property type="project" value="UniProtKB-SubCell"/>
</dbReference>